<evidence type="ECO:0008006" key="4">
    <source>
        <dbReference type="Google" id="ProtNLM"/>
    </source>
</evidence>
<dbReference type="EMBL" id="BMNI01000004">
    <property type="protein sequence ID" value="GGO89790.1"/>
    <property type="molecule type" value="Genomic_DNA"/>
</dbReference>
<feature type="compositionally biased region" description="Low complexity" evidence="1">
    <location>
        <begin position="94"/>
        <end position="105"/>
    </location>
</feature>
<sequence length="115" mass="12247">MRLHRMSMLAAGGVGYVLGAKAGRGRYEQIRHAMHEAPHATETAKEKVMAAAEKVRHVTGHAEGAHKDPFAVDPMEPESYDSPLVTEAGVADMPGAGPAAPTYGGMWKDDQGTQH</sequence>
<evidence type="ECO:0000313" key="2">
    <source>
        <dbReference type="EMBL" id="GGO89790.1"/>
    </source>
</evidence>
<protein>
    <recommendedName>
        <fullName evidence="4">YtxH domain-containing protein</fullName>
    </recommendedName>
</protein>
<dbReference type="Proteomes" id="UP000655410">
    <property type="component" value="Unassembled WGS sequence"/>
</dbReference>
<evidence type="ECO:0000313" key="3">
    <source>
        <dbReference type="Proteomes" id="UP000655410"/>
    </source>
</evidence>
<accession>A0ABQ2N9T5</accession>
<comment type="caution">
    <text evidence="2">The sequence shown here is derived from an EMBL/GenBank/DDBJ whole genome shotgun (WGS) entry which is preliminary data.</text>
</comment>
<dbReference type="RefSeq" id="WP_188783878.1">
    <property type="nucleotide sequence ID" value="NZ_BMNI01000004.1"/>
</dbReference>
<organism evidence="2 3">
    <name type="scientific">Nocardioides phosphati</name>
    <dbReference type="NCBI Taxonomy" id="1867775"/>
    <lineage>
        <taxon>Bacteria</taxon>
        <taxon>Bacillati</taxon>
        <taxon>Actinomycetota</taxon>
        <taxon>Actinomycetes</taxon>
        <taxon>Propionibacteriales</taxon>
        <taxon>Nocardioidaceae</taxon>
        <taxon>Nocardioides</taxon>
    </lineage>
</organism>
<reference evidence="3" key="1">
    <citation type="journal article" date="2019" name="Int. J. Syst. Evol. Microbiol.">
        <title>The Global Catalogue of Microorganisms (GCM) 10K type strain sequencing project: providing services to taxonomists for standard genome sequencing and annotation.</title>
        <authorList>
            <consortium name="The Broad Institute Genomics Platform"/>
            <consortium name="The Broad Institute Genome Sequencing Center for Infectious Disease"/>
            <person name="Wu L."/>
            <person name="Ma J."/>
        </authorList>
    </citation>
    <scope>NUCLEOTIDE SEQUENCE [LARGE SCALE GENOMIC DNA]</scope>
    <source>
        <strain evidence="3">CGMCC 4.7371</strain>
    </source>
</reference>
<proteinExistence type="predicted"/>
<gene>
    <name evidence="2" type="ORF">GCM10011584_20080</name>
</gene>
<keyword evidence="3" id="KW-1185">Reference proteome</keyword>
<evidence type="ECO:0000256" key="1">
    <source>
        <dbReference type="SAM" id="MobiDB-lite"/>
    </source>
</evidence>
<name>A0ABQ2N9T5_9ACTN</name>
<feature type="region of interest" description="Disordered" evidence="1">
    <location>
        <begin position="59"/>
        <end position="115"/>
    </location>
</feature>